<reference evidence="2" key="1">
    <citation type="journal article" date="2014" name="Front. Microbiol.">
        <title>High frequency of phylogenetically diverse reductive dehalogenase-homologous genes in deep subseafloor sedimentary metagenomes.</title>
        <authorList>
            <person name="Kawai M."/>
            <person name="Futagami T."/>
            <person name="Toyoda A."/>
            <person name="Takaki Y."/>
            <person name="Nishi S."/>
            <person name="Hori S."/>
            <person name="Arai W."/>
            <person name="Tsubouchi T."/>
            <person name="Morono Y."/>
            <person name="Uchiyama I."/>
            <person name="Ito T."/>
            <person name="Fujiyama A."/>
            <person name="Inagaki F."/>
            <person name="Takami H."/>
        </authorList>
    </citation>
    <scope>NUCLEOTIDE SEQUENCE</scope>
    <source>
        <strain evidence="2">Expedition CK06-06</strain>
    </source>
</reference>
<feature type="non-terminal residue" evidence="2">
    <location>
        <position position="30"/>
    </location>
</feature>
<evidence type="ECO:0000256" key="1">
    <source>
        <dbReference type="SAM" id="Phobius"/>
    </source>
</evidence>
<name>X1RVL6_9ZZZZ</name>
<organism evidence="2">
    <name type="scientific">marine sediment metagenome</name>
    <dbReference type="NCBI Taxonomy" id="412755"/>
    <lineage>
        <taxon>unclassified sequences</taxon>
        <taxon>metagenomes</taxon>
        <taxon>ecological metagenomes</taxon>
    </lineage>
</organism>
<dbReference type="EMBL" id="BARW01004034">
    <property type="protein sequence ID" value="GAI59514.1"/>
    <property type="molecule type" value="Genomic_DNA"/>
</dbReference>
<proteinExistence type="predicted"/>
<gene>
    <name evidence="2" type="ORF">S12H4_09777</name>
</gene>
<sequence>MVEISRYKWPLITVIVVVAALMFVIAVGFT</sequence>
<evidence type="ECO:0000313" key="2">
    <source>
        <dbReference type="EMBL" id="GAI59514.1"/>
    </source>
</evidence>
<accession>X1RVL6</accession>
<protein>
    <submittedName>
        <fullName evidence="2">Uncharacterized protein</fullName>
    </submittedName>
</protein>
<keyword evidence="1" id="KW-0472">Membrane</keyword>
<keyword evidence="1" id="KW-0812">Transmembrane</keyword>
<feature type="transmembrane region" description="Helical" evidence="1">
    <location>
        <begin position="9"/>
        <end position="29"/>
    </location>
</feature>
<keyword evidence="1" id="KW-1133">Transmembrane helix</keyword>
<comment type="caution">
    <text evidence="2">The sequence shown here is derived from an EMBL/GenBank/DDBJ whole genome shotgun (WGS) entry which is preliminary data.</text>
</comment>
<dbReference type="AlphaFoldDB" id="X1RVL6"/>